<keyword evidence="1" id="KW-0175">Coiled coil</keyword>
<dbReference type="Proteomes" id="UP000887578">
    <property type="component" value="Unplaced"/>
</dbReference>
<reference evidence="3" key="1">
    <citation type="submission" date="2022-11" db="UniProtKB">
        <authorList>
            <consortium name="WormBaseParasite"/>
        </authorList>
    </citation>
    <scope>IDENTIFICATION</scope>
</reference>
<accession>A0A914Q6A8</accession>
<evidence type="ECO:0000313" key="2">
    <source>
        <dbReference type="Proteomes" id="UP000887578"/>
    </source>
</evidence>
<organism evidence="2 3">
    <name type="scientific">Panagrolaimus davidi</name>
    <dbReference type="NCBI Taxonomy" id="227884"/>
    <lineage>
        <taxon>Eukaryota</taxon>
        <taxon>Metazoa</taxon>
        <taxon>Ecdysozoa</taxon>
        <taxon>Nematoda</taxon>
        <taxon>Chromadorea</taxon>
        <taxon>Rhabditida</taxon>
        <taxon>Tylenchina</taxon>
        <taxon>Panagrolaimomorpha</taxon>
        <taxon>Panagrolaimoidea</taxon>
        <taxon>Panagrolaimidae</taxon>
        <taxon>Panagrolaimus</taxon>
    </lineage>
</organism>
<feature type="coiled-coil region" evidence="1">
    <location>
        <begin position="30"/>
        <end position="75"/>
    </location>
</feature>
<dbReference type="WBParaSite" id="PDA_v2.g26934.t1">
    <property type="protein sequence ID" value="PDA_v2.g26934.t1"/>
    <property type="gene ID" value="PDA_v2.g26934"/>
</dbReference>
<dbReference type="AlphaFoldDB" id="A0A914Q6A8"/>
<keyword evidence="2" id="KW-1185">Reference proteome</keyword>
<proteinExistence type="predicted"/>
<name>A0A914Q6A8_9BILA</name>
<evidence type="ECO:0000313" key="3">
    <source>
        <dbReference type="WBParaSite" id="PDA_v2.g26934.t1"/>
    </source>
</evidence>
<sequence>MQSIINNAPVQVNDLPQIDVGEFKQKLKVSRNVKLENKKHDEELKKQINEKKEKIAKMEEIIRKKLDIINEAKQQFLH</sequence>
<evidence type="ECO:0000256" key="1">
    <source>
        <dbReference type="SAM" id="Coils"/>
    </source>
</evidence>
<protein>
    <submittedName>
        <fullName evidence="3">Uncharacterized protein</fullName>
    </submittedName>
</protein>